<dbReference type="NCBIfam" id="TIGR01923">
    <property type="entry name" value="menE"/>
    <property type="match status" value="1"/>
</dbReference>
<keyword evidence="3" id="KW-0547">Nucleotide-binding</keyword>
<dbReference type="PROSITE" id="PS00455">
    <property type="entry name" value="AMP_BINDING"/>
    <property type="match status" value="1"/>
</dbReference>
<protein>
    <submittedName>
        <fullName evidence="7">O-succinylbenzoate--CoA ligase</fullName>
        <ecNumber evidence="7">6.2.1.26</ecNumber>
    </submittedName>
</protein>
<dbReference type="InterPro" id="IPR045851">
    <property type="entry name" value="AMP-bd_C_sf"/>
</dbReference>
<dbReference type="InterPro" id="IPR050237">
    <property type="entry name" value="ATP-dep_AMP-bd_enzyme"/>
</dbReference>
<evidence type="ECO:0000313" key="8">
    <source>
        <dbReference type="Proteomes" id="UP001595817"/>
    </source>
</evidence>
<proteinExistence type="predicted"/>
<dbReference type="Proteomes" id="UP001595817">
    <property type="component" value="Unassembled WGS sequence"/>
</dbReference>
<name>A0ABV8WYY2_9LACT</name>
<evidence type="ECO:0000259" key="6">
    <source>
        <dbReference type="Pfam" id="PF13193"/>
    </source>
</evidence>
<keyword evidence="4" id="KW-0067">ATP-binding</keyword>
<feature type="domain" description="AMP-binding enzyme C-terminal" evidence="6">
    <location>
        <begin position="406"/>
        <end position="481"/>
    </location>
</feature>
<dbReference type="GO" id="GO:0008756">
    <property type="term" value="F:o-succinylbenzoate-CoA ligase activity"/>
    <property type="evidence" value="ECO:0007669"/>
    <property type="project" value="UniProtKB-EC"/>
</dbReference>
<keyword evidence="1" id="KW-0474">Menaquinone biosynthesis</keyword>
<dbReference type="SUPFAM" id="SSF56801">
    <property type="entry name" value="Acetyl-CoA synthetase-like"/>
    <property type="match status" value="1"/>
</dbReference>
<keyword evidence="8" id="KW-1185">Reference proteome</keyword>
<dbReference type="InterPro" id="IPR042099">
    <property type="entry name" value="ANL_N_sf"/>
</dbReference>
<keyword evidence="2 7" id="KW-0436">Ligase</keyword>
<evidence type="ECO:0000259" key="5">
    <source>
        <dbReference type="Pfam" id="PF00501"/>
    </source>
</evidence>
<dbReference type="PANTHER" id="PTHR43767">
    <property type="entry name" value="LONG-CHAIN-FATTY-ACID--COA LIGASE"/>
    <property type="match status" value="1"/>
</dbReference>
<dbReference type="InterPro" id="IPR000873">
    <property type="entry name" value="AMP-dep_synth/lig_dom"/>
</dbReference>
<evidence type="ECO:0000256" key="1">
    <source>
        <dbReference type="ARBA" id="ARBA00022428"/>
    </source>
</evidence>
<dbReference type="InterPro" id="IPR025110">
    <property type="entry name" value="AMP-bd_C"/>
</dbReference>
<dbReference type="CDD" id="cd17631">
    <property type="entry name" value="FACL_FadD13-like"/>
    <property type="match status" value="1"/>
</dbReference>
<evidence type="ECO:0000256" key="3">
    <source>
        <dbReference type="ARBA" id="ARBA00022741"/>
    </source>
</evidence>
<feature type="domain" description="AMP-dependent synthetase/ligase" evidence="5">
    <location>
        <begin position="9"/>
        <end position="356"/>
    </location>
</feature>
<evidence type="ECO:0000313" key="7">
    <source>
        <dbReference type="EMBL" id="MFC4408857.1"/>
    </source>
</evidence>
<comment type="caution">
    <text evidence="7">The sequence shown here is derived from an EMBL/GenBank/DDBJ whole genome shotgun (WGS) entry which is preliminary data.</text>
</comment>
<dbReference type="InterPro" id="IPR020845">
    <property type="entry name" value="AMP-binding_CS"/>
</dbReference>
<dbReference type="InterPro" id="IPR010192">
    <property type="entry name" value="MenE"/>
</dbReference>
<dbReference type="PANTHER" id="PTHR43767:SF1">
    <property type="entry name" value="NONRIBOSOMAL PEPTIDE SYNTHASE PES1 (EUROFUNG)-RELATED"/>
    <property type="match status" value="1"/>
</dbReference>
<dbReference type="RefSeq" id="WP_378150997.1">
    <property type="nucleotide sequence ID" value="NZ_JBHSEC010000001.1"/>
</dbReference>
<dbReference type="Pfam" id="PF00501">
    <property type="entry name" value="AMP-binding"/>
    <property type="match status" value="1"/>
</dbReference>
<gene>
    <name evidence="7" type="primary">menE</name>
    <name evidence="7" type="ORF">ACFOZY_00265</name>
</gene>
<evidence type="ECO:0000256" key="4">
    <source>
        <dbReference type="ARBA" id="ARBA00022840"/>
    </source>
</evidence>
<sequence>MKGISYWIEKRAMITPKRIALIDEQQQLTYLEMNRLVHNYASVLQSVYAIQKGDRVGVLAGNGIDYIITLFAVAKLNAIVVPLNIRLTADELTYQISDSGLRTFIVDDEHYDRGVELQERIPLNLLTFQSLQQNTPSLSNVDEPDPLAPYIICYTSGTTGRPKGAVLTQENMYWNAVNNSLGLDITSKDKVITLLPLFHIGGIGLFTFPTLLAGGTVIVPDRFDSGQALNMIEKHRVTIVMGVPAIHDAIRKSSNFDQTDLSSVRFFYNGGAPCPEELIRFYFQKGIQFGQGYGLTETSPTVFLLSEENFETKIGSIGKPVLFTDIKIVDEEGRGVKAGEIGELLVKGPNVIREYWNLPEATAQTFQDGWFATGDMVRQDDEGFVFIAGRKKEMIISGGENIYPLEIERVLYEMEEVDEVAVIGASHEKWGETPIAIVVMKSGTSLTDEQLRSYCASKLARYKVPSKFIFVSALPKNATGKIDKPSLKKHYTEEVMKL</sequence>
<dbReference type="Pfam" id="PF13193">
    <property type="entry name" value="AMP-binding_C"/>
    <property type="match status" value="1"/>
</dbReference>
<organism evidence="7 8">
    <name type="scientific">Chungangia koreensis</name>
    <dbReference type="NCBI Taxonomy" id="752657"/>
    <lineage>
        <taxon>Bacteria</taxon>
        <taxon>Bacillati</taxon>
        <taxon>Bacillota</taxon>
        <taxon>Bacilli</taxon>
        <taxon>Lactobacillales</taxon>
        <taxon>Chungangia</taxon>
    </lineage>
</organism>
<dbReference type="Gene3D" id="3.40.50.12780">
    <property type="entry name" value="N-terminal domain of ligase-like"/>
    <property type="match status" value="1"/>
</dbReference>
<evidence type="ECO:0000256" key="2">
    <source>
        <dbReference type="ARBA" id="ARBA00022598"/>
    </source>
</evidence>
<dbReference type="Gene3D" id="3.30.300.30">
    <property type="match status" value="1"/>
</dbReference>
<dbReference type="EC" id="6.2.1.26" evidence="7"/>
<reference evidence="8" key="1">
    <citation type="journal article" date="2019" name="Int. J. Syst. Evol. Microbiol.">
        <title>The Global Catalogue of Microorganisms (GCM) 10K type strain sequencing project: providing services to taxonomists for standard genome sequencing and annotation.</title>
        <authorList>
            <consortium name="The Broad Institute Genomics Platform"/>
            <consortium name="The Broad Institute Genome Sequencing Center for Infectious Disease"/>
            <person name="Wu L."/>
            <person name="Ma J."/>
        </authorList>
    </citation>
    <scope>NUCLEOTIDE SEQUENCE [LARGE SCALE GENOMIC DNA]</scope>
    <source>
        <strain evidence="8">CCUG 59778</strain>
    </source>
</reference>
<dbReference type="EMBL" id="JBHSEC010000001">
    <property type="protein sequence ID" value="MFC4408857.1"/>
    <property type="molecule type" value="Genomic_DNA"/>
</dbReference>
<accession>A0ABV8WYY2</accession>